<reference evidence="2" key="3">
    <citation type="submission" date="2025-09" db="UniProtKB">
        <authorList>
            <consortium name="Ensembl"/>
        </authorList>
    </citation>
    <scope>IDENTIFICATION</scope>
</reference>
<feature type="compositionally biased region" description="Polar residues" evidence="1">
    <location>
        <begin position="139"/>
        <end position="148"/>
    </location>
</feature>
<dbReference type="Ensembl" id="ENSCSAVT00000004111.1">
    <property type="protein sequence ID" value="ENSCSAVP00000004051.1"/>
    <property type="gene ID" value="ENSCSAVG00000002391.1"/>
</dbReference>
<dbReference type="Proteomes" id="UP000007875">
    <property type="component" value="Unassembled WGS sequence"/>
</dbReference>
<accession>H2YFF3</accession>
<reference evidence="2" key="2">
    <citation type="submission" date="2025-08" db="UniProtKB">
        <authorList>
            <consortium name="Ensembl"/>
        </authorList>
    </citation>
    <scope>IDENTIFICATION</scope>
</reference>
<organism evidence="2 3">
    <name type="scientific">Ciona savignyi</name>
    <name type="common">Pacific transparent sea squirt</name>
    <dbReference type="NCBI Taxonomy" id="51511"/>
    <lineage>
        <taxon>Eukaryota</taxon>
        <taxon>Metazoa</taxon>
        <taxon>Chordata</taxon>
        <taxon>Tunicata</taxon>
        <taxon>Ascidiacea</taxon>
        <taxon>Phlebobranchia</taxon>
        <taxon>Cionidae</taxon>
        <taxon>Ciona</taxon>
    </lineage>
</organism>
<keyword evidence="3" id="KW-1185">Reference proteome</keyword>
<feature type="region of interest" description="Disordered" evidence="1">
    <location>
        <begin position="1"/>
        <end position="165"/>
    </location>
</feature>
<evidence type="ECO:0000256" key="1">
    <source>
        <dbReference type="SAM" id="MobiDB-lite"/>
    </source>
</evidence>
<name>H2YFF3_CIOSA</name>
<feature type="compositionally biased region" description="Polar residues" evidence="1">
    <location>
        <begin position="12"/>
        <end position="33"/>
    </location>
</feature>
<dbReference type="AlphaFoldDB" id="H2YFF3"/>
<sequence>MQTPVKGESPKKQGSSELPTPPTSQTNSSQASKESPAPTRTSTRKRRPPRNLSPSPPPVKRGKSGGRQNTSKKPSPNEVDSMGDEPSGSESEENEATTDDRSSQDISSTMSSPTRLGKAKGSLVIASTSVKLPTRKTLGVSNNMNESTSSDGSMGVRRSSRRRGK</sequence>
<feature type="compositionally biased region" description="Polar residues" evidence="1">
    <location>
        <begin position="104"/>
        <end position="114"/>
    </location>
</feature>
<dbReference type="InParanoid" id="H2YFF3"/>
<evidence type="ECO:0000313" key="2">
    <source>
        <dbReference type="Ensembl" id="ENSCSAVP00000004051.1"/>
    </source>
</evidence>
<evidence type="ECO:0000313" key="3">
    <source>
        <dbReference type="Proteomes" id="UP000007875"/>
    </source>
</evidence>
<reference evidence="3" key="1">
    <citation type="submission" date="2003-08" db="EMBL/GenBank/DDBJ databases">
        <authorList>
            <person name="Birren B."/>
            <person name="Nusbaum C."/>
            <person name="Abebe A."/>
            <person name="Abouelleil A."/>
            <person name="Adekoya E."/>
            <person name="Ait-zahra M."/>
            <person name="Allen N."/>
            <person name="Allen T."/>
            <person name="An P."/>
            <person name="Anderson M."/>
            <person name="Anderson S."/>
            <person name="Arachchi H."/>
            <person name="Armbruster J."/>
            <person name="Bachantsang P."/>
            <person name="Baldwin J."/>
            <person name="Barry A."/>
            <person name="Bayul T."/>
            <person name="Blitshsteyn B."/>
            <person name="Bloom T."/>
            <person name="Blye J."/>
            <person name="Boguslavskiy L."/>
            <person name="Borowsky M."/>
            <person name="Boukhgalter B."/>
            <person name="Brunache A."/>
            <person name="Butler J."/>
            <person name="Calixte N."/>
            <person name="Calvo S."/>
            <person name="Camarata J."/>
            <person name="Campo K."/>
            <person name="Chang J."/>
            <person name="Cheshatsang Y."/>
            <person name="Citroen M."/>
            <person name="Collymore A."/>
            <person name="Considine T."/>
            <person name="Cook A."/>
            <person name="Cooke P."/>
            <person name="Corum B."/>
            <person name="Cuomo C."/>
            <person name="David R."/>
            <person name="Dawoe T."/>
            <person name="Degray S."/>
            <person name="Dodge S."/>
            <person name="Dooley K."/>
            <person name="Dorje P."/>
            <person name="Dorjee K."/>
            <person name="Dorris L."/>
            <person name="Duffey N."/>
            <person name="Dupes A."/>
            <person name="Elkins T."/>
            <person name="Engels R."/>
            <person name="Erickson J."/>
            <person name="Farina A."/>
            <person name="Faro S."/>
            <person name="Ferreira P."/>
            <person name="Fischer H."/>
            <person name="Fitzgerald M."/>
            <person name="Foley K."/>
            <person name="Gage D."/>
            <person name="Galagan J."/>
            <person name="Gearin G."/>
            <person name="Gnerre S."/>
            <person name="Gnirke A."/>
            <person name="Goyette A."/>
            <person name="Graham J."/>
            <person name="Grandbois E."/>
            <person name="Gyaltsen K."/>
            <person name="Hafez N."/>
            <person name="Hagopian D."/>
            <person name="Hagos B."/>
            <person name="Hall J."/>
            <person name="Hatcher B."/>
            <person name="Heller A."/>
            <person name="Higgins H."/>
            <person name="Honan T."/>
            <person name="Horn A."/>
            <person name="Houde N."/>
            <person name="Hughes L."/>
            <person name="Hulme W."/>
            <person name="Husby E."/>
            <person name="Iliev I."/>
            <person name="Jaffe D."/>
            <person name="Jones C."/>
            <person name="Kamal M."/>
            <person name="Kamat A."/>
            <person name="Kamvysselis M."/>
            <person name="Karlsson E."/>
            <person name="Kells C."/>
            <person name="Kieu A."/>
            <person name="Kisner P."/>
            <person name="Kodira C."/>
            <person name="Kulbokas E."/>
            <person name="Labutti K."/>
            <person name="Lama D."/>
            <person name="Landers T."/>
            <person name="Leger J."/>
            <person name="Levine S."/>
            <person name="Lewis D."/>
            <person name="Lewis T."/>
            <person name="Lindblad-toh K."/>
            <person name="Liu X."/>
            <person name="Lokyitsang T."/>
            <person name="Lokyitsang Y."/>
            <person name="Lucien O."/>
            <person name="Lui A."/>
            <person name="Ma L.J."/>
            <person name="Mabbitt R."/>
            <person name="Macdonald J."/>
            <person name="Maclean C."/>
            <person name="Major J."/>
            <person name="Manning J."/>
            <person name="Marabella R."/>
            <person name="Maru K."/>
            <person name="Matthews C."/>
            <person name="Mauceli E."/>
            <person name="Mccarthy M."/>
            <person name="Mcdonough S."/>
            <person name="Mcghee T."/>
            <person name="Meldrim J."/>
            <person name="Meneus L."/>
            <person name="Mesirov J."/>
            <person name="Mihalev A."/>
            <person name="Mihova T."/>
            <person name="Mikkelsen T."/>
            <person name="Mlenga V."/>
            <person name="Moru K."/>
            <person name="Mozes J."/>
            <person name="Mulrain L."/>
            <person name="Munson G."/>
            <person name="Naylor J."/>
            <person name="Newes C."/>
            <person name="Nguyen C."/>
            <person name="Nguyen N."/>
            <person name="Nguyen T."/>
            <person name="Nicol R."/>
            <person name="Nielsen C."/>
            <person name="Nizzari M."/>
            <person name="Norbu C."/>
            <person name="Norbu N."/>
            <person name="O'donnell P."/>
            <person name="Okoawo O."/>
            <person name="O'leary S."/>
            <person name="Omotosho B."/>
            <person name="O'neill K."/>
            <person name="Osman S."/>
            <person name="Parker S."/>
            <person name="Perrin D."/>
            <person name="Phunkhang P."/>
            <person name="Piqani B."/>
            <person name="Purcell S."/>
            <person name="Rachupka T."/>
            <person name="Ramasamy U."/>
            <person name="Rameau R."/>
            <person name="Ray V."/>
            <person name="Raymond C."/>
            <person name="Retta R."/>
            <person name="Richardson S."/>
            <person name="Rise C."/>
            <person name="Rodriguez J."/>
            <person name="Rogers J."/>
            <person name="Rogov P."/>
            <person name="Rutman M."/>
            <person name="Schupbach R."/>
            <person name="Seaman C."/>
            <person name="Settipalli S."/>
            <person name="Sharpe T."/>
            <person name="Sheridan J."/>
            <person name="Sherpa N."/>
            <person name="Shi J."/>
            <person name="Smirnov S."/>
            <person name="Smith C."/>
            <person name="Sougnez C."/>
            <person name="Spencer B."/>
            <person name="Stalker J."/>
            <person name="Stange-thomann N."/>
            <person name="Stavropoulos S."/>
            <person name="Stetson K."/>
            <person name="Stone C."/>
            <person name="Stone S."/>
            <person name="Stubbs M."/>
            <person name="Talamas J."/>
            <person name="Tchuinga P."/>
            <person name="Tenzing P."/>
            <person name="Tesfaye S."/>
            <person name="Theodore J."/>
            <person name="Thoulutsang Y."/>
            <person name="Topham K."/>
            <person name="Towey S."/>
            <person name="Tsamla T."/>
            <person name="Tsomo N."/>
            <person name="Vallee D."/>
            <person name="Vassiliev H."/>
            <person name="Venkataraman V."/>
            <person name="Vinson J."/>
            <person name="Vo A."/>
            <person name="Wade C."/>
            <person name="Wang S."/>
            <person name="Wangchuk T."/>
            <person name="Wangdi T."/>
            <person name="Whittaker C."/>
            <person name="Wilkinson J."/>
            <person name="Wu Y."/>
            <person name="Wyman D."/>
            <person name="Yadav S."/>
            <person name="Yang S."/>
            <person name="Yang X."/>
            <person name="Yeager S."/>
            <person name="Yee E."/>
            <person name="Young G."/>
            <person name="Zainoun J."/>
            <person name="Zembeck L."/>
            <person name="Zimmer A."/>
            <person name="Zody M."/>
            <person name="Lander E."/>
        </authorList>
    </citation>
    <scope>NUCLEOTIDE SEQUENCE [LARGE SCALE GENOMIC DNA]</scope>
</reference>
<proteinExistence type="predicted"/>
<dbReference type="HOGENOM" id="CLU_1610186_0_0_1"/>
<protein>
    <submittedName>
        <fullName evidence="2">Uncharacterized protein</fullName>
    </submittedName>
</protein>